<feature type="compositionally biased region" description="Low complexity" evidence="1">
    <location>
        <begin position="9"/>
        <end position="19"/>
    </location>
</feature>
<feature type="region of interest" description="Disordered" evidence="1">
    <location>
        <begin position="257"/>
        <end position="343"/>
    </location>
</feature>
<reference evidence="5" key="1">
    <citation type="submission" date="2016-09" db="EMBL/GenBank/DDBJ databases">
        <authorList>
            <person name="Varghese N."/>
            <person name="Submissions S."/>
        </authorList>
    </citation>
    <scope>NUCLEOTIDE SEQUENCE [LARGE SCALE GENOMIC DNA]</scope>
    <source>
        <strain evidence="5">JS23</strain>
    </source>
</reference>
<dbReference type="InterPro" id="IPR025711">
    <property type="entry name" value="PepSY"/>
</dbReference>
<feature type="compositionally biased region" description="Low complexity" evidence="1">
    <location>
        <begin position="263"/>
        <end position="287"/>
    </location>
</feature>
<organism evidence="4 5">
    <name type="scientific">Chitinasiproducens palmae</name>
    <dbReference type="NCBI Taxonomy" id="1770053"/>
    <lineage>
        <taxon>Bacteria</taxon>
        <taxon>Pseudomonadati</taxon>
        <taxon>Pseudomonadota</taxon>
        <taxon>Betaproteobacteria</taxon>
        <taxon>Burkholderiales</taxon>
        <taxon>Burkholderiaceae</taxon>
        <taxon>Chitinasiproducens</taxon>
    </lineage>
</organism>
<dbReference type="PANTHER" id="PTHR34219:SF1">
    <property type="entry name" value="PEPSY DOMAIN-CONTAINING PROTEIN"/>
    <property type="match status" value="1"/>
</dbReference>
<evidence type="ECO:0000256" key="2">
    <source>
        <dbReference type="SAM" id="Phobius"/>
    </source>
</evidence>
<keyword evidence="2" id="KW-0472">Membrane</keyword>
<feature type="transmembrane region" description="Helical" evidence="2">
    <location>
        <begin position="216"/>
        <end position="235"/>
    </location>
</feature>
<protein>
    <submittedName>
        <fullName evidence="4">Peptidase propeptide and YPEB domain-containing protein</fullName>
    </submittedName>
</protein>
<dbReference type="PANTHER" id="PTHR34219">
    <property type="entry name" value="IRON-REGULATED INNER MEMBRANE PROTEIN-RELATED"/>
    <property type="match status" value="1"/>
</dbReference>
<dbReference type="Proteomes" id="UP000243719">
    <property type="component" value="Unassembled WGS sequence"/>
</dbReference>
<gene>
    <name evidence="4" type="ORF">SAMN05216551_115102</name>
</gene>
<evidence type="ECO:0000313" key="5">
    <source>
        <dbReference type="Proteomes" id="UP000243719"/>
    </source>
</evidence>
<dbReference type="Pfam" id="PF03929">
    <property type="entry name" value="PepSY_TM"/>
    <property type="match status" value="1"/>
</dbReference>
<dbReference type="OrthoDB" id="9791166at2"/>
<dbReference type="RefSeq" id="WP_091912651.1">
    <property type="nucleotide sequence ID" value="NZ_FNLO01000015.1"/>
</dbReference>
<keyword evidence="2" id="KW-1133">Transmembrane helix</keyword>
<dbReference type="EMBL" id="FNLO01000015">
    <property type="protein sequence ID" value="SDV51192.1"/>
    <property type="molecule type" value="Genomic_DNA"/>
</dbReference>
<feature type="transmembrane region" description="Helical" evidence="2">
    <location>
        <begin position="165"/>
        <end position="186"/>
    </location>
</feature>
<keyword evidence="2" id="KW-0812">Transmembrane</keyword>
<dbReference type="AlphaFoldDB" id="A0A1H2PV79"/>
<accession>A0A1H2PV79</accession>
<evidence type="ECO:0000313" key="4">
    <source>
        <dbReference type="EMBL" id="SDV51192.1"/>
    </source>
</evidence>
<evidence type="ECO:0000259" key="3">
    <source>
        <dbReference type="Pfam" id="PF03413"/>
    </source>
</evidence>
<dbReference type="InterPro" id="IPR005625">
    <property type="entry name" value="PepSY-ass_TM"/>
</dbReference>
<sequence length="542" mass="57517">MTAPLSDSSGRLPRPVRPVGRPDDSPARYRTLWRWHFYAGLFVMPLLIVLALTGTLYCFQPQIEPLLYPSLLRVDPAGTPLARQTLLARARDAMPAGAVATTATIRTDARSSAEFVFRRPDGESDSVYVDPYSGQILGTLSVEHRLMRQARLLHRALLLGKPGELVMELAACWTLVMLGTGLALWWPRLRQTGARAWLPERAATRRNWWKSLHGALGAWLAIGGLAFVLTGMPWTGSWGQQFKALVTRAGLGEAAGASHVHGDAPAGAAHAGHAAASGTDAAAMSGSRHGGPEGQGGHEGHGGHSAAAMHGRNESHAADGEQERLPQPGQVANGAPQPPTRVDQLPVELTPWAAGLAAIPTGSSATPAQRLPLDRVVAIAAREGVVTGYDVALPTTPDGVYTVSYYPPDPQGERILNIDARSGAIVKDLGYRQYGAVAKAVAYGTSLHMGRYFGLANQIACAAISLGLLGLAVTGLLMWLKRRPRGRLAAPSRPLTAATMRAWVIGLACVGLVFPMMGASLLLVWCVDRLAGRRLLSASAGR</sequence>
<feature type="transmembrane region" description="Helical" evidence="2">
    <location>
        <begin position="500"/>
        <end position="527"/>
    </location>
</feature>
<feature type="region of interest" description="Disordered" evidence="1">
    <location>
        <begin position="1"/>
        <end position="23"/>
    </location>
</feature>
<evidence type="ECO:0000256" key="1">
    <source>
        <dbReference type="SAM" id="MobiDB-lite"/>
    </source>
</evidence>
<dbReference type="Pfam" id="PF03413">
    <property type="entry name" value="PepSY"/>
    <property type="match status" value="2"/>
</dbReference>
<feature type="domain" description="PepSY" evidence="3">
    <location>
        <begin position="82"/>
        <end position="139"/>
    </location>
</feature>
<dbReference type="STRING" id="1770053.SAMN05216551_115102"/>
<keyword evidence="5" id="KW-1185">Reference proteome</keyword>
<feature type="transmembrane region" description="Helical" evidence="2">
    <location>
        <begin position="459"/>
        <end position="480"/>
    </location>
</feature>
<proteinExistence type="predicted"/>
<name>A0A1H2PV79_9BURK</name>
<feature type="domain" description="PepSY" evidence="3">
    <location>
        <begin position="371"/>
        <end position="428"/>
    </location>
</feature>
<feature type="transmembrane region" description="Helical" evidence="2">
    <location>
        <begin position="35"/>
        <end position="59"/>
    </location>
</feature>
<feature type="compositionally biased region" description="Basic and acidic residues" evidence="1">
    <location>
        <begin position="311"/>
        <end position="324"/>
    </location>
</feature>